<organism evidence="4 5">
    <name type="scientific">Chelatococcus reniformis</name>
    <dbReference type="NCBI Taxonomy" id="1494448"/>
    <lineage>
        <taxon>Bacteria</taxon>
        <taxon>Pseudomonadati</taxon>
        <taxon>Pseudomonadota</taxon>
        <taxon>Alphaproteobacteria</taxon>
        <taxon>Hyphomicrobiales</taxon>
        <taxon>Chelatococcaceae</taxon>
        <taxon>Chelatococcus</taxon>
    </lineage>
</organism>
<reference evidence="4" key="2">
    <citation type="submission" date="2020-09" db="EMBL/GenBank/DDBJ databases">
        <authorList>
            <person name="Sun Q."/>
            <person name="Zhou Y."/>
        </authorList>
    </citation>
    <scope>NUCLEOTIDE SEQUENCE</scope>
    <source>
        <strain evidence="4">CGMCC 1.12919</strain>
    </source>
</reference>
<dbReference type="InterPro" id="IPR050361">
    <property type="entry name" value="MPP/UQCRC_Complex"/>
</dbReference>
<dbReference type="EMBL" id="BMGG01000004">
    <property type="protein sequence ID" value="GGC67363.1"/>
    <property type="molecule type" value="Genomic_DNA"/>
</dbReference>
<feature type="domain" description="Peptidase M16 N-terminal" evidence="2">
    <location>
        <begin position="46"/>
        <end position="176"/>
    </location>
</feature>
<evidence type="ECO:0000313" key="5">
    <source>
        <dbReference type="Proteomes" id="UP000637002"/>
    </source>
</evidence>
<gene>
    <name evidence="4" type="ORF">GCM10010994_27450</name>
</gene>
<feature type="region of interest" description="Disordered" evidence="1">
    <location>
        <begin position="1"/>
        <end position="21"/>
    </location>
</feature>
<evidence type="ECO:0000259" key="2">
    <source>
        <dbReference type="Pfam" id="PF00675"/>
    </source>
</evidence>
<comment type="caution">
    <text evidence="4">The sequence shown here is derived from an EMBL/GenBank/DDBJ whole genome shotgun (WGS) entry which is preliminary data.</text>
</comment>
<dbReference type="SUPFAM" id="SSF63411">
    <property type="entry name" value="LuxS/MPP-like metallohydrolase"/>
    <property type="match status" value="2"/>
</dbReference>
<dbReference type="PANTHER" id="PTHR11851:SF224">
    <property type="entry name" value="PROCESSING PROTEASE"/>
    <property type="match status" value="1"/>
</dbReference>
<evidence type="ECO:0000259" key="3">
    <source>
        <dbReference type="Pfam" id="PF05193"/>
    </source>
</evidence>
<dbReference type="Proteomes" id="UP000637002">
    <property type="component" value="Unassembled WGS sequence"/>
</dbReference>
<reference evidence="4" key="1">
    <citation type="journal article" date="2014" name="Int. J. Syst. Evol. Microbiol.">
        <title>Complete genome sequence of Corynebacterium casei LMG S-19264T (=DSM 44701T), isolated from a smear-ripened cheese.</title>
        <authorList>
            <consortium name="US DOE Joint Genome Institute (JGI-PGF)"/>
            <person name="Walter F."/>
            <person name="Albersmeier A."/>
            <person name="Kalinowski J."/>
            <person name="Ruckert C."/>
        </authorList>
    </citation>
    <scope>NUCLEOTIDE SEQUENCE</scope>
    <source>
        <strain evidence="4">CGMCC 1.12919</strain>
    </source>
</reference>
<accession>A0A916XFS3</accession>
<protein>
    <submittedName>
        <fullName evidence="4">Peptidase M16</fullName>
    </submittedName>
</protein>
<dbReference type="PANTHER" id="PTHR11851">
    <property type="entry name" value="METALLOPROTEASE"/>
    <property type="match status" value="1"/>
</dbReference>
<name>A0A916XFS3_9HYPH</name>
<dbReference type="GO" id="GO:0046872">
    <property type="term" value="F:metal ion binding"/>
    <property type="evidence" value="ECO:0007669"/>
    <property type="project" value="InterPro"/>
</dbReference>
<proteinExistence type="predicted"/>
<dbReference type="Pfam" id="PF00675">
    <property type="entry name" value="Peptidase_M16"/>
    <property type="match status" value="1"/>
</dbReference>
<dbReference type="InterPro" id="IPR011249">
    <property type="entry name" value="Metalloenz_LuxS/M16"/>
</dbReference>
<dbReference type="Gene3D" id="3.30.830.10">
    <property type="entry name" value="Metalloenzyme, LuxS/M16 peptidase-like"/>
    <property type="match status" value="2"/>
</dbReference>
<keyword evidence="5" id="KW-1185">Reference proteome</keyword>
<dbReference type="Pfam" id="PF05193">
    <property type="entry name" value="Peptidase_M16_C"/>
    <property type="match status" value="1"/>
</dbReference>
<feature type="compositionally biased region" description="Low complexity" evidence="1">
    <location>
        <begin position="1"/>
        <end position="18"/>
    </location>
</feature>
<evidence type="ECO:0000256" key="1">
    <source>
        <dbReference type="SAM" id="MobiDB-lite"/>
    </source>
</evidence>
<dbReference type="RefSeq" id="WP_188609711.1">
    <property type="nucleotide sequence ID" value="NZ_BMGG01000004.1"/>
</dbReference>
<dbReference type="InterPro" id="IPR007863">
    <property type="entry name" value="Peptidase_M16_C"/>
</dbReference>
<feature type="domain" description="Peptidase M16 C-terminal" evidence="3">
    <location>
        <begin position="183"/>
        <end position="358"/>
    </location>
</feature>
<evidence type="ECO:0000313" key="4">
    <source>
        <dbReference type="EMBL" id="GGC67363.1"/>
    </source>
</evidence>
<dbReference type="InterPro" id="IPR011765">
    <property type="entry name" value="Pept_M16_N"/>
</dbReference>
<dbReference type="AlphaFoldDB" id="A0A916XFS3"/>
<sequence length="429" mass="45266">MASPTTTDTATRAAASPTVTRVTSPGGLEAWLVEEHAVPLVALEFAFLGGASQDPAGRPGVANLLSGLLDEGAGPHDSDAFQNLLADRAIELRFYADRDTLRGSLKALTTHLPAAIDLLRLAVNEARLDADAVARVRGQVEAGLRHELYNPDSLAGRAFFANAFPGHPYGRPTRGTIESVGAITRDDLAAYGAQALARDNLRVAAVGAISADTLAQVLDDVFGPLPAAARLTPVADVTAASPGGRQVIDVDVPQSVVRFGGRGLKRLDADYLPGYVMNHILGGGVFSARLFREVREKRGLAYGVSSSLVPMRHSALFLGGTATKNERVAESLEVIAAEIGKLAADGPDAEELRLAKQYLIGSYALHFDTSTKIAGQLLQIAVEGLGMDYIDRRNDLIEAITAEDVRRAGTRFLAPNELIVVVAGRPVGV</sequence>